<keyword evidence="1" id="KW-0812">Transmembrane</keyword>
<feature type="transmembrane region" description="Helical" evidence="1">
    <location>
        <begin position="46"/>
        <end position="73"/>
    </location>
</feature>
<dbReference type="AlphaFoldDB" id="A0AA39KC42"/>
<keyword evidence="1" id="KW-0472">Membrane</keyword>
<dbReference type="RefSeq" id="XP_060329419.1">
    <property type="nucleotide sequence ID" value="XM_060482512.1"/>
</dbReference>
<gene>
    <name evidence="2" type="ORF">EV420DRAFT_539802</name>
</gene>
<evidence type="ECO:0000313" key="2">
    <source>
        <dbReference type="EMBL" id="KAK0457104.1"/>
    </source>
</evidence>
<keyword evidence="3" id="KW-1185">Reference proteome</keyword>
<evidence type="ECO:0000313" key="3">
    <source>
        <dbReference type="Proteomes" id="UP001175211"/>
    </source>
</evidence>
<name>A0AA39KC42_ARMTA</name>
<sequence>MSTIFICCRHHQKNLKCQILAMPFTSKDSSTRQPITSARRLHGYCLFAWSHLGCLGCLFILGGFAAFALIYLLCLPLSSSSYYNSASWTLRKILTTSSTEKSSSEQHTCFTEGNCVTAVDSAGILSFHLRHVYVMVDLVEEAGLPPGDYFDFDSRRVDFNPFHRTRLTNHALKQPFP</sequence>
<proteinExistence type="predicted"/>
<keyword evidence="1" id="KW-1133">Transmembrane helix</keyword>
<evidence type="ECO:0000256" key="1">
    <source>
        <dbReference type="SAM" id="Phobius"/>
    </source>
</evidence>
<protein>
    <submittedName>
        <fullName evidence="2">Uncharacterized protein</fullName>
    </submittedName>
</protein>
<dbReference type="GeneID" id="85366060"/>
<organism evidence="2 3">
    <name type="scientific">Armillaria tabescens</name>
    <name type="common">Ringless honey mushroom</name>
    <name type="synonym">Agaricus tabescens</name>
    <dbReference type="NCBI Taxonomy" id="1929756"/>
    <lineage>
        <taxon>Eukaryota</taxon>
        <taxon>Fungi</taxon>
        <taxon>Dikarya</taxon>
        <taxon>Basidiomycota</taxon>
        <taxon>Agaricomycotina</taxon>
        <taxon>Agaricomycetes</taxon>
        <taxon>Agaricomycetidae</taxon>
        <taxon>Agaricales</taxon>
        <taxon>Marasmiineae</taxon>
        <taxon>Physalacriaceae</taxon>
        <taxon>Desarmillaria</taxon>
    </lineage>
</organism>
<dbReference type="EMBL" id="JAUEPS010000023">
    <property type="protein sequence ID" value="KAK0457104.1"/>
    <property type="molecule type" value="Genomic_DNA"/>
</dbReference>
<comment type="caution">
    <text evidence="2">The sequence shown here is derived from an EMBL/GenBank/DDBJ whole genome shotgun (WGS) entry which is preliminary data.</text>
</comment>
<reference evidence="2" key="1">
    <citation type="submission" date="2023-06" db="EMBL/GenBank/DDBJ databases">
        <authorList>
            <consortium name="Lawrence Berkeley National Laboratory"/>
            <person name="Ahrendt S."/>
            <person name="Sahu N."/>
            <person name="Indic B."/>
            <person name="Wong-Bajracharya J."/>
            <person name="Merenyi Z."/>
            <person name="Ke H.-M."/>
            <person name="Monk M."/>
            <person name="Kocsube S."/>
            <person name="Drula E."/>
            <person name="Lipzen A."/>
            <person name="Balint B."/>
            <person name="Henrissat B."/>
            <person name="Andreopoulos B."/>
            <person name="Martin F.M."/>
            <person name="Harder C.B."/>
            <person name="Rigling D."/>
            <person name="Ford K.L."/>
            <person name="Foster G.D."/>
            <person name="Pangilinan J."/>
            <person name="Papanicolaou A."/>
            <person name="Barry K."/>
            <person name="LaButti K."/>
            <person name="Viragh M."/>
            <person name="Koriabine M."/>
            <person name="Yan M."/>
            <person name="Riley R."/>
            <person name="Champramary S."/>
            <person name="Plett K.L."/>
            <person name="Tsai I.J."/>
            <person name="Slot J."/>
            <person name="Sipos G."/>
            <person name="Plett J."/>
            <person name="Nagy L.G."/>
            <person name="Grigoriev I.V."/>
        </authorList>
    </citation>
    <scope>NUCLEOTIDE SEQUENCE</scope>
    <source>
        <strain evidence="2">CCBAS 213</strain>
    </source>
</reference>
<accession>A0AA39KC42</accession>
<dbReference type="Proteomes" id="UP001175211">
    <property type="component" value="Unassembled WGS sequence"/>
</dbReference>